<dbReference type="InterPro" id="IPR045175">
    <property type="entry name" value="M28_fam"/>
</dbReference>
<organism evidence="2 3">
    <name type="scientific">Chishuiella changwenlii</name>
    <dbReference type="NCBI Taxonomy" id="1434701"/>
    <lineage>
        <taxon>Bacteria</taxon>
        <taxon>Pseudomonadati</taxon>
        <taxon>Bacteroidota</taxon>
        <taxon>Flavobacteriia</taxon>
        <taxon>Flavobacteriales</taxon>
        <taxon>Weeksellaceae</taxon>
        <taxon>Chishuiella</taxon>
    </lineage>
</organism>
<dbReference type="Proteomes" id="UP000184120">
    <property type="component" value="Unassembled WGS sequence"/>
</dbReference>
<proteinExistence type="predicted"/>
<dbReference type="GO" id="GO:0008235">
    <property type="term" value="F:metalloexopeptidase activity"/>
    <property type="evidence" value="ECO:0007669"/>
    <property type="project" value="InterPro"/>
</dbReference>
<dbReference type="Pfam" id="PF04389">
    <property type="entry name" value="Peptidase_M28"/>
    <property type="match status" value="1"/>
</dbReference>
<dbReference type="EMBL" id="FRBH01000011">
    <property type="protein sequence ID" value="SHL57463.1"/>
    <property type="molecule type" value="Genomic_DNA"/>
</dbReference>
<name>A0A1M7BRB0_9FLAO</name>
<evidence type="ECO:0000259" key="1">
    <source>
        <dbReference type="Pfam" id="PF04389"/>
    </source>
</evidence>
<sequence length="510" mass="58375">MFSFYKKNADFYLFLHLLINYKMKQYIVFAFSFLMIGAVSAQSYKKPLVSAIKEKDLKQDMYELAADEFWGREAGTLDELKVSMWLANKAKEAGMQPAGDNGTYFQFFDMYRHQIIPQSTLKLGNQSLKIWDDFLVAEPVNAQIEGDVVYAGNAEPEDLAKLNLKGKVLAVNASDKNISKDMTLFVRRYPGFVRAKYYETAVSLGAKGIIFITDDISEKSWIEVWHQMTRGTYGGEGLREKITNNIPVLWLKRENVNWVKNNPKISLNLITESYKYPSVNIIGKIEGTDPKLKDEYVLISGHQDHDGIRHPVKNDTIYNGADDNASTCVAMLAMARSYKAQPSKRSILFVFHGAEERGLLGSRWHATHPVVPKEKIVAVLNGDMIGRNDNNEAALLGGNAPHKNSEELVKMAEDANNESTKFTYLKDWDSPNHSEYFYFRSDHLPYALQGIPAIFFTSVLHDQYHTPQDESENINFKKLYKMTEWMYRTSWKVANEKDRPTVIKNFTLER</sequence>
<dbReference type="STRING" id="1434701.SAMN05443634_111106"/>
<dbReference type="Gene3D" id="3.50.30.30">
    <property type="match status" value="1"/>
</dbReference>
<dbReference type="PANTHER" id="PTHR12147">
    <property type="entry name" value="METALLOPEPTIDASE M28 FAMILY MEMBER"/>
    <property type="match status" value="1"/>
</dbReference>
<dbReference type="AlphaFoldDB" id="A0A1M7BRB0"/>
<dbReference type="SUPFAM" id="SSF52025">
    <property type="entry name" value="PA domain"/>
    <property type="match status" value="1"/>
</dbReference>
<gene>
    <name evidence="2" type="ORF">SAMN05443634_111106</name>
</gene>
<evidence type="ECO:0000313" key="2">
    <source>
        <dbReference type="EMBL" id="SHL57463.1"/>
    </source>
</evidence>
<dbReference type="SUPFAM" id="SSF53187">
    <property type="entry name" value="Zn-dependent exopeptidases"/>
    <property type="match status" value="1"/>
</dbReference>
<evidence type="ECO:0000313" key="3">
    <source>
        <dbReference type="Proteomes" id="UP000184120"/>
    </source>
</evidence>
<reference evidence="3" key="1">
    <citation type="submission" date="2016-11" db="EMBL/GenBank/DDBJ databases">
        <authorList>
            <person name="Varghese N."/>
            <person name="Submissions S."/>
        </authorList>
    </citation>
    <scope>NUCLEOTIDE SEQUENCE [LARGE SCALE GENOMIC DNA]</scope>
    <source>
        <strain evidence="3">DSM 27989</strain>
    </source>
</reference>
<feature type="domain" description="Peptidase M28" evidence="1">
    <location>
        <begin position="280"/>
        <end position="486"/>
    </location>
</feature>
<protein>
    <submittedName>
        <fullName evidence="2">Peptidase family M28</fullName>
    </submittedName>
</protein>
<dbReference type="InterPro" id="IPR046450">
    <property type="entry name" value="PA_dom_sf"/>
</dbReference>
<dbReference type="Gene3D" id="3.40.630.10">
    <property type="entry name" value="Zn peptidases"/>
    <property type="match status" value="1"/>
</dbReference>
<dbReference type="PANTHER" id="PTHR12147:SF26">
    <property type="entry name" value="PEPTIDASE M28 DOMAIN-CONTAINING PROTEIN"/>
    <property type="match status" value="1"/>
</dbReference>
<dbReference type="GO" id="GO:0006508">
    <property type="term" value="P:proteolysis"/>
    <property type="evidence" value="ECO:0007669"/>
    <property type="project" value="InterPro"/>
</dbReference>
<accession>A0A1M7BRB0</accession>
<dbReference type="InterPro" id="IPR007484">
    <property type="entry name" value="Peptidase_M28"/>
</dbReference>